<reference evidence="2" key="1">
    <citation type="submission" date="2015-03" db="EMBL/GenBank/DDBJ databases">
        <authorList>
            <consortium name="Pathogen Informatics"/>
        </authorList>
    </citation>
    <scope>NUCLEOTIDE SEQUENCE [LARGE SCALE GENOMIC DNA]</scope>
    <source>
        <strain evidence="2">R148</strain>
    </source>
</reference>
<protein>
    <submittedName>
        <fullName evidence="1">Putative efflux system protein</fullName>
    </submittedName>
</protein>
<dbReference type="InterPro" id="IPR021647">
    <property type="entry name" value="CusF_Ec"/>
</dbReference>
<evidence type="ECO:0000313" key="1">
    <source>
        <dbReference type="EMBL" id="CRY57179.1"/>
    </source>
</evidence>
<dbReference type="InterPro" id="IPR042230">
    <property type="entry name" value="CusF_sf"/>
</dbReference>
<dbReference type="Proteomes" id="UP000043316">
    <property type="component" value="Unassembled WGS sequence"/>
</dbReference>
<evidence type="ECO:0000313" key="2">
    <source>
        <dbReference type="Proteomes" id="UP000043316"/>
    </source>
</evidence>
<dbReference type="EMBL" id="CWJI01000025">
    <property type="protein sequence ID" value="CRY57179.1"/>
    <property type="molecule type" value="Genomic_DNA"/>
</dbReference>
<sequence>MRTLSRAVSAAAGVLFSTATLFSIITFFSAITLFPTSLSAATSTMADTMPMSHDHGAMMADAATSDAEIYHSRGQIKAWNATSVSIAHTAIAALNWPPMTMTFDLPDGLITTPLPVGASVTFSFIQTSQGYQLTAISAQQP</sequence>
<dbReference type="RefSeq" id="WP_080995271.1">
    <property type="nucleotide sequence ID" value="NZ_CWJI01000025.1"/>
</dbReference>
<name>A0A0H5M153_YERIN</name>
<dbReference type="AlphaFoldDB" id="A0A0H5M153"/>
<gene>
    <name evidence="1" type="ORF">ERS008476_04232</name>
</gene>
<dbReference type="Pfam" id="PF11604">
    <property type="entry name" value="CusF_Ec"/>
    <property type="match status" value="1"/>
</dbReference>
<proteinExistence type="predicted"/>
<dbReference type="Gene3D" id="2.40.50.320">
    <property type="entry name" value="Copper binding periplasmic protein CusF"/>
    <property type="match status" value="1"/>
</dbReference>
<organism evidence="1 2">
    <name type="scientific">Yersinia intermedia</name>
    <dbReference type="NCBI Taxonomy" id="631"/>
    <lineage>
        <taxon>Bacteria</taxon>
        <taxon>Pseudomonadati</taxon>
        <taxon>Pseudomonadota</taxon>
        <taxon>Gammaproteobacteria</taxon>
        <taxon>Enterobacterales</taxon>
        <taxon>Yersiniaceae</taxon>
        <taxon>Yersinia</taxon>
    </lineage>
</organism>
<accession>A0A0H5M153</accession>